<evidence type="ECO:0000256" key="3">
    <source>
        <dbReference type="ARBA" id="ARBA00023015"/>
    </source>
</evidence>
<organism evidence="8">
    <name type="scientific">Bionectria ochroleuca</name>
    <name type="common">Gliocladium roseum</name>
    <dbReference type="NCBI Taxonomy" id="29856"/>
    <lineage>
        <taxon>Eukaryota</taxon>
        <taxon>Fungi</taxon>
        <taxon>Dikarya</taxon>
        <taxon>Ascomycota</taxon>
        <taxon>Pezizomycotina</taxon>
        <taxon>Sordariomycetes</taxon>
        <taxon>Hypocreomycetidae</taxon>
        <taxon>Hypocreales</taxon>
        <taxon>Bionectriaceae</taxon>
        <taxon>Clonostachys</taxon>
    </lineage>
</organism>
<evidence type="ECO:0000256" key="5">
    <source>
        <dbReference type="ARBA" id="ARBA00023242"/>
    </source>
</evidence>
<proteinExistence type="predicted"/>
<dbReference type="AlphaFoldDB" id="A0A0B7JMA8"/>
<dbReference type="InterPro" id="IPR007219">
    <property type="entry name" value="XnlR_reg_dom"/>
</dbReference>
<gene>
    <name evidence="8" type="ORF">BN869_000000467_1</name>
</gene>
<dbReference type="GO" id="GO:0000981">
    <property type="term" value="F:DNA-binding transcription factor activity, RNA polymerase II-specific"/>
    <property type="evidence" value="ECO:0007669"/>
    <property type="project" value="InterPro"/>
</dbReference>
<dbReference type="SUPFAM" id="SSF57701">
    <property type="entry name" value="Zn2/Cys6 DNA-binding domain"/>
    <property type="match status" value="1"/>
</dbReference>
<reference evidence="8" key="1">
    <citation type="submission" date="2015-01" db="EMBL/GenBank/DDBJ databases">
        <authorList>
            <person name="Durling Mikael"/>
        </authorList>
    </citation>
    <scope>NUCLEOTIDE SEQUENCE</scope>
</reference>
<keyword evidence="5" id="KW-0539">Nucleus</keyword>
<dbReference type="GO" id="GO:0008270">
    <property type="term" value="F:zinc ion binding"/>
    <property type="evidence" value="ECO:0007669"/>
    <property type="project" value="InterPro"/>
</dbReference>
<evidence type="ECO:0000259" key="7">
    <source>
        <dbReference type="PROSITE" id="PS50048"/>
    </source>
</evidence>
<keyword evidence="4" id="KW-0804">Transcription</keyword>
<feature type="domain" description="Zn(2)-C6 fungal-type" evidence="7">
    <location>
        <begin position="17"/>
        <end position="47"/>
    </location>
</feature>
<feature type="region of interest" description="Disordered" evidence="6">
    <location>
        <begin position="106"/>
        <end position="135"/>
    </location>
</feature>
<evidence type="ECO:0000256" key="1">
    <source>
        <dbReference type="ARBA" id="ARBA00004123"/>
    </source>
</evidence>
<dbReference type="PANTHER" id="PTHR47338:SF9">
    <property type="entry name" value="ZN(II)2CYS6 TRANSCRIPTION FACTOR (EUROFUNG)"/>
    <property type="match status" value="1"/>
</dbReference>
<evidence type="ECO:0000256" key="6">
    <source>
        <dbReference type="SAM" id="MobiDB-lite"/>
    </source>
</evidence>
<sequence>MEPSVDRYSGERKLRQACERCRQKKTRCPGERPECSFCKRLGQVCFYRERETRTRFSYRKFSQGTSSEERVRNLESQVASLYKLLQSNPSRGDVSPNPLVEQGQMLDAPQSQRPAQGNISLDSPTSDGNETSFNPQESIEWSYESPILTSDIINHFIAVYKAKIYFQPLPLFYLQTLQDDLDESPEYLLWSFVALCLHYTSHDYFTRPKEAIEYYRQLSQKAVNDEVDKGVTSTQVLQTLCCLSLCDIIAEQPRAWINISSLTRLETFRRLSLQNSYGRIQEDENSLRCYWSAFILEKTFSAQYTMLDQTIRTPEYPPSAPQPAPVDCSRNYSQDLTYSDAASKKDAGINAYCLRALSLWGDVSQYLHGIRSGKKEDPWVPESAFHKVMADLFEFEARLDPRYFFRNVSFCDRSLAELERDREFWTPWLLMQFLSHAALAVLNHPLIHLMGFKTNIRPRLFLQHTVEQALYHTGWVVRLISSCQALGFVVHDPFIGQILVSMATIIWFFQFARDESVSKTAVENMNVLESHLSQLSMTWPHLLCALEQLRELQVIAENKKNDNPNDRAQVIFQPLKIWRILDPTIMCQIQSGSPMSVADQDDSQSSSDMIRVATTFVHPVVEDQDEPGQDFALETPSYNYPQEHQPGELSLEEFLGDFFDPSPSWNLL</sequence>
<dbReference type="Pfam" id="PF00172">
    <property type="entry name" value="Zn_clus"/>
    <property type="match status" value="1"/>
</dbReference>
<dbReference type="PROSITE" id="PS00463">
    <property type="entry name" value="ZN2_CY6_FUNGAL_1"/>
    <property type="match status" value="1"/>
</dbReference>
<dbReference type="SMART" id="SM00066">
    <property type="entry name" value="GAL4"/>
    <property type="match status" value="1"/>
</dbReference>
<dbReference type="Pfam" id="PF04082">
    <property type="entry name" value="Fungal_trans"/>
    <property type="match status" value="1"/>
</dbReference>
<protein>
    <recommendedName>
        <fullName evidence="7">Zn(2)-C6 fungal-type domain-containing protein</fullName>
    </recommendedName>
</protein>
<dbReference type="CDD" id="cd12148">
    <property type="entry name" value="fungal_TF_MHR"/>
    <property type="match status" value="1"/>
</dbReference>
<accession>A0A0B7JMA8</accession>
<evidence type="ECO:0000313" key="8">
    <source>
        <dbReference type="EMBL" id="CEO44412.1"/>
    </source>
</evidence>
<feature type="compositionally biased region" description="Polar residues" evidence="6">
    <location>
        <begin position="109"/>
        <end position="135"/>
    </location>
</feature>
<name>A0A0B7JMA8_BIOOC</name>
<evidence type="ECO:0000256" key="2">
    <source>
        <dbReference type="ARBA" id="ARBA00022723"/>
    </source>
</evidence>
<evidence type="ECO:0000256" key="4">
    <source>
        <dbReference type="ARBA" id="ARBA00023163"/>
    </source>
</evidence>
<dbReference type="PROSITE" id="PS50048">
    <property type="entry name" value="ZN2_CY6_FUNGAL_2"/>
    <property type="match status" value="1"/>
</dbReference>
<dbReference type="InterPro" id="IPR050815">
    <property type="entry name" value="TF_fung"/>
</dbReference>
<dbReference type="InterPro" id="IPR001138">
    <property type="entry name" value="Zn2Cys6_DnaBD"/>
</dbReference>
<keyword evidence="2" id="KW-0479">Metal-binding</keyword>
<dbReference type="InterPro" id="IPR036864">
    <property type="entry name" value="Zn2-C6_fun-type_DNA-bd_sf"/>
</dbReference>
<dbReference type="Gene3D" id="4.10.240.10">
    <property type="entry name" value="Zn(2)-C6 fungal-type DNA-binding domain"/>
    <property type="match status" value="1"/>
</dbReference>
<dbReference type="PANTHER" id="PTHR47338">
    <property type="entry name" value="ZN(II)2CYS6 TRANSCRIPTION FACTOR (EUROFUNG)-RELATED"/>
    <property type="match status" value="1"/>
</dbReference>
<dbReference type="CDD" id="cd00067">
    <property type="entry name" value="GAL4"/>
    <property type="match status" value="1"/>
</dbReference>
<keyword evidence="3" id="KW-0805">Transcription regulation</keyword>
<dbReference type="EMBL" id="CDPU01000001">
    <property type="protein sequence ID" value="CEO44412.1"/>
    <property type="molecule type" value="Genomic_DNA"/>
</dbReference>
<dbReference type="GO" id="GO:0005634">
    <property type="term" value="C:nucleus"/>
    <property type="evidence" value="ECO:0007669"/>
    <property type="project" value="UniProtKB-SubCell"/>
</dbReference>
<comment type="subcellular location">
    <subcellularLocation>
        <location evidence="1">Nucleus</location>
    </subcellularLocation>
</comment>